<proteinExistence type="inferred from homology"/>
<reference evidence="17 18" key="1">
    <citation type="submission" date="2016-10" db="EMBL/GenBank/DDBJ databases">
        <authorList>
            <person name="de Groot N.N."/>
        </authorList>
    </citation>
    <scope>NUCLEOTIDE SEQUENCE [LARGE SCALE GENOMIC DNA]</scope>
    <source>
        <strain evidence="17 18">Nm146</strain>
    </source>
</reference>
<keyword evidence="11" id="KW-1283">Bacterial microcompartment</keyword>
<dbReference type="Pfam" id="PF08936">
    <property type="entry name" value="CsoSCA_C"/>
    <property type="match status" value="1"/>
</dbReference>
<evidence type="ECO:0000256" key="10">
    <source>
        <dbReference type="ARBA" id="ARBA00024121"/>
    </source>
</evidence>
<keyword evidence="6" id="KW-0120">Carbon dioxide fixation</keyword>
<dbReference type="Proteomes" id="UP000199561">
    <property type="component" value="Unassembled WGS sequence"/>
</dbReference>
<evidence type="ECO:0000256" key="9">
    <source>
        <dbReference type="ARBA" id="ARBA00024021"/>
    </source>
</evidence>
<comment type="similarity">
    <text evidence="9">Belongs to the beta-class carbonic anhydrase family. CsoSCA subfamily.</text>
</comment>
<keyword evidence="8" id="KW-1282">Carboxysome</keyword>
<dbReference type="InterPro" id="IPR048539">
    <property type="entry name" value="CsoSCA_cat"/>
</dbReference>
<comment type="catalytic activity">
    <reaction evidence="12">
        <text>hydrogencarbonate + H(+) = CO2 + H2O</text>
        <dbReference type="Rhea" id="RHEA:10748"/>
        <dbReference type="ChEBI" id="CHEBI:15377"/>
        <dbReference type="ChEBI" id="CHEBI:15378"/>
        <dbReference type="ChEBI" id="CHEBI:16526"/>
        <dbReference type="ChEBI" id="CHEBI:17544"/>
        <dbReference type="EC" id="4.2.1.1"/>
    </reaction>
</comment>
<dbReference type="InterPro" id="IPR014074">
    <property type="entry name" value="Carboxysome_shell_carb_anhy"/>
</dbReference>
<keyword evidence="4" id="KW-0862">Zinc</keyword>
<evidence type="ECO:0000256" key="3">
    <source>
        <dbReference type="ARBA" id="ARBA00022723"/>
    </source>
</evidence>
<evidence type="ECO:0000256" key="12">
    <source>
        <dbReference type="ARBA" id="ARBA00048348"/>
    </source>
</evidence>
<feature type="domain" description="Carboxysome Shell Carbonic Anhydrase catalytic" evidence="15">
    <location>
        <begin position="135"/>
        <end position="369"/>
    </location>
</feature>
<dbReference type="Pfam" id="PF20687">
    <property type="entry name" value="CsoSCA_N"/>
    <property type="match status" value="1"/>
</dbReference>
<organism evidence="17 18">
    <name type="scientific">Nitrosomonas nitrosa</name>
    <dbReference type="NCBI Taxonomy" id="52442"/>
    <lineage>
        <taxon>Bacteria</taxon>
        <taxon>Pseudomonadati</taxon>
        <taxon>Pseudomonadota</taxon>
        <taxon>Betaproteobacteria</taxon>
        <taxon>Nitrosomonadales</taxon>
        <taxon>Nitrosomonadaceae</taxon>
        <taxon>Nitrosomonas</taxon>
    </lineage>
</organism>
<feature type="domain" description="Carboxysome Shell Carbonic Anhydrase C-terminal" evidence="14">
    <location>
        <begin position="370"/>
        <end position="485"/>
    </location>
</feature>
<evidence type="ECO:0000259" key="15">
    <source>
        <dbReference type="Pfam" id="PF20686"/>
    </source>
</evidence>
<evidence type="ECO:0000259" key="16">
    <source>
        <dbReference type="Pfam" id="PF20687"/>
    </source>
</evidence>
<dbReference type="InterPro" id="IPR043066">
    <property type="entry name" value="CsoSCA_C_sf"/>
</dbReference>
<evidence type="ECO:0000256" key="13">
    <source>
        <dbReference type="NCBIfam" id="TIGR02701"/>
    </source>
</evidence>
<evidence type="ECO:0000313" key="17">
    <source>
        <dbReference type="EMBL" id="SFM00518.1"/>
    </source>
</evidence>
<keyword evidence="5" id="KW-0456">Lyase</keyword>
<keyword evidence="18" id="KW-1185">Reference proteome</keyword>
<gene>
    <name evidence="17" type="ORF">SAMN05421880_1045</name>
</gene>
<evidence type="ECO:0000256" key="4">
    <source>
        <dbReference type="ARBA" id="ARBA00022833"/>
    </source>
</evidence>
<evidence type="ECO:0000256" key="7">
    <source>
        <dbReference type="ARBA" id="ARBA00023587"/>
    </source>
</evidence>
<keyword evidence="3" id="KW-0479">Metal-binding</keyword>
<dbReference type="EMBL" id="FOUF01000004">
    <property type="protein sequence ID" value="SFM00518.1"/>
    <property type="molecule type" value="Genomic_DNA"/>
</dbReference>
<dbReference type="GO" id="GO:0015977">
    <property type="term" value="P:carbon fixation"/>
    <property type="evidence" value="ECO:0007669"/>
    <property type="project" value="UniProtKB-UniRule"/>
</dbReference>
<comment type="cofactor">
    <cofactor evidence="1">
        <name>Zn(2+)</name>
        <dbReference type="ChEBI" id="CHEBI:29105"/>
    </cofactor>
</comment>
<dbReference type="GO" id="GO:0046872">
    <property type="term" value="F:metal ion binding"/>
    <property type="evidence" value="ECO:0007669"/>
    <property type="project" value="UniProtKB-KW"/>
</dbReference>
<accession>A0A1I4MBE4</accession>
<dbReference type="EC" id="4.2.1.1" evidence="2 13"/>
<dbReference type="InterPro" id="IPR048619">
    <property type="entry name" value="CsoSCA_N"/>
</dbReference>
<evidence type="ECO:0000256" key="1">
    <source>
        <dbReference type="ARBA" id="ARBA00001947"/>
    </source>
</evidence>
<comment type="subcellular location">
    <subcellularLocation>
        <location evidence="7">Carboxysome</location>
    </subcellularLocation>
</comment>
<dbReference type="GO" id="GO:0004089">
    <property type="term" value="F:carbonate dehydratase activity"/>
    <property type="evidence" value="ECO:0007669"/>
    <property type="project" value="UniProtKB-UniRule"/>
</dbReference>
<evidence type="ECO:0000256" key="6">
    <source>
        <dbReference type="ARBA" id="ARBA00023300"/>
    </source>
</evidence>
<evidence type="ECO:0000256" key="8">
    <source>
        <dbReference type="ARBA" id="ARBA00023669"/>
    </source>
</evidence>
<dbReference type="STRING" id="52442.SAMN05421880_1045"/>
<feature type="domain" description="Carboxysome Shell Carbonic Anhydrase N-terminal" evidence="16">
    <location>
        <begin position="29"/>
        <end position="119"/>
    </location>
</feature>
<dbReference type="GO" id="GO:0031470">
    <property type="term" value="C:carboxysome"/>
    <property type="evidence" value="ECO:0007669"/>
    <property type="project" value="UniProtKB-SubCell"/>
</dbReference>
<evidence type="ECO:0000256" key="11">
    <source>
        <dbReference type="ARBA" id="ARBA00024446"/>
    </source>
</evidence>
<dbReference type="Gene3D" id="3.30.1330.140">
    <property type="entry name" value="Carboxysome Shell Carbonic Anhydrase, C-terminal domain"/>
    <property type="match status" value="1"/>
</dbReference>
<dbReference type="AlphaFoldDB" id="A0A1I4MBE4"/>
<evidence type="ECO:0000259" key="14">
    <source>
        <dbReference type="Pfam" id="PF08936"/>
    </source>
</evidence>
<dbReference type="Gene3D" id="1.20.120.1310">
    <property type="entry name" value="Carboxysome Shell Carbonic Anhydrase, N-terminal helical domain"/>
    <property type="match status" value="1"/>
</dbReference>
<dbReference type="NCBIfam" id="TIGR02701">
    <property type="entry name" value="shell_carb_anhy"/>
    <property type="match status" value="1"/>
</dbReference>
<evidence type="ECO:0000256" key="2">
    <source>
        <dbReference type="ARBA" id="ARBA00012925"/>
    </source>
</evidence>
<dbReference type="InterPro" id="IPR048620">
    <property type="entry name" value="CsoSCA_C"/>
</dbReference>
<evidence type="ECO:0000256" key="5">
    <source>
        <dbReference type="ARBA" id="ARBA00023239"/>
    </source>
</evidence>
<dbReference type="InterPro" id="IPR043065">
    <property type="entry name" value="CsoSCA_N_sf"/>
</dbReference>
<sequence>MNMTENLMVKTEPLVEPISAAGSNQVSKHSLVDPELNEFLYIYEELVRSRFSAITNTLKTLSIYQHELDFVTRAQRIALDQLHYELPLSLLEDSWVSGLNLRALHSYCIFRSFKECVAKARFDQASWRERIALHTSFIHSCGYHTVNISSCADGRLQGLLSFILRLVPSESIYVKSYAGAMFNIEEDIVNWAHRELERLTGGLPGDEDKNYLKIAVYHYSSSNPAHQGCAAHGSDTEKALKSALERLNELRAAINNTYGRGAAPDILLIGVDTDIDSIRVHFPDVSGDINPDRYIDSGKIYQESIGMDQETARMYISDALDKAESGLSSEKGKMAAGMRSLVVGLVEANLSQIEFVIQYHAGRYRVIGHNERFICAGESMNELHLRNKYYFAHLNTVEEAAVHLDVGVKIFTELNIKHGLAIPILVHYHYSSRVPGARERVIQRCRRVKAAIESRYSKLHERGLLNCQIAISDKVGTERCTFIEDEVKVAEH</sequence>
<protein>
    <recommendedName>
        <fullName evidence="10 13">Carboxysome shell carbonic anhydrase</fullName>
        <ecNumber evidence="2 13">4.2.1.1</ecNumber>
    </recommendedName>
</protein>
<dbReference type="Pfam" id="PF20686">
    <property type="entry name" value="CsoSCA_cat"/>
    <property type="match status" value="1"/>
</dbReference>
<evidence type="ECO:0000313" key="18">
    <source>
        <dbReference type="Proteomes" id="UP000199561"/>
    </source>
</evidence>
<name>A0A1I4MBE4_9PROT</name>